<evidence type="ECO:0000313" key="2">
    <source>
        <dbReference type="Proteomes" id="UP001493487"/>
    </source>
</evidence>
<protein>
    <submittedName>
        <fullName evidence="1">Uncharacterized protein</fullName>
    </submittedName>
</protein>
<gene>
    <name evidence="1" type="ORF">QJS35_25065</name>
</gene>
<proteinExistence type="predicted"/>
<dbReference type="RefSeq" id="WP_232187960.1">
    <property type="nucleotide sequence ID" value="NZ_JAIOAP010000015.1"/>
</dbReference>
<evidence type="ECO:0000313" key="1">
    <source>
        <dbReference type="EMBL" id="MEQ4485663.1"/>
    </source>
</evidence>
<dbReference type="Proteomes" id="UP001493487">
    <property type="component" value="Unassembled WGS sequence"/>
</dbReference>
<keyword evidence="2" id="KW-1185">Reference proteome</keyword>
<accession>A0ABV1L0Y5</accession>
<reference evidence="1 2" key="1">
    <citation type="journal article" date="2023" name="Genome Announc.">
        <title>Pan-Genome Analyses of the Genus Cohnella and Proposal of the Novel Species Cohnella silvisoli sp. nov., Isolated from Forest Soil.</title>
        <authorList>
            <person name="Wang C."/>
            <person name="Mao L."/>
            <person name="Bao G."/>
            <person name="Zhu H."/>
        </authorList>
    </citation>
    <scope>NUCLEOTIDE SEQUENCE [LARGE SCALE GENOMIC DNA]</scope>
    <source>
        <strain evidence="1 2">NL03-T5-1</strain>
    </source>
</reference>
<organism evidence="1 2">
    <name type="scientific">Cohnella silvisoli</name>
    <dbReference type="NCBI Taxonomy" id="2873699"/>
    <lineage>
        <taxon>Bacteria</taxon>
        <taxon>Bacillati</taxon>
        <taxon>Bacillota</taxon>
        <taxon>Bacilli</taxon>
        <taxon>Bacillales</taxon>
        <taxon>Paenibacillaceae</taxon>
        <taxon>Cohnella</taxon>
    </lineage>
</organism>
<sequence length="68" mass="8035">MKQKRKWRRSRSWRTRIPHLDVQWLQDERELHLKVMGPIQVEVLARPGSPDNPYPTSGLSIANAIRFS</sequence>
<name>A0ABV1L0Y5_9BACL</name>
<comment type="caution">
    <text evidence="1">The sequence shown here is derived from an EMBL/GenBank/DDBJ whole genome shotgun (WGS) entry which is preliminary data.</text>
</comment>
<dbReference type="EMBL" id="JASKHM010000016">
    <property type="protein sequence ID" value="MEQ4485663.1"/>
    <property type="molecule type" value="Genomic_DNA"/>
</dbReference>